<dbReference type="InterPro" id="IPR011059">
    <property type="entry name" value="Metal-dep_hydrolase_composite"/>
</dbReference>
<dbReference type="Pfam" id="PF01979">
    <property type="entry name" value="Amidohydro_1"/>
    <property type="match status" value="1"/>
</dbReference>
<dbReference type="Gene3D" id="3.20.20.140">
    <property type="entry name" value="Metal-dependent hydrolases"/>
    <property type="match status" value="1"/>
</dbReference>
<dbReference type="AlphaFoldDB" id="A0A2C9ZU77"/>
<feature type="domain" description="Amidohydrolase-related" evidence="2">
    <location>
        <begin position="354"/>
        <end position="446"/>
    </location>
</feature>
<dbReference type="Gene3D" id="2.30.40.10">
    <property type="entry name" value="Urease, subunit C, domain 1"/>
    <property type="match status" value="2"/>
</dbReference>
<dbReference type="PANTHER" id="PTHR43135">
    <property type="entry name" value="ALPHA-D-RIBOSE 1-METHYLPHOSPHONATE 5-TRIPHOSPHATE DIPHOSPHATASE"/>
    <property type="match status" value="1"/>
</dbReference>
<dbReference type="EMBL" id="MTSE01000022">
    <property type="protein sequence ID" value="OUJ70460.1"/>
    <property type="molecule type" value="Genomic_DNA"/>
</dbReference>
<dbReference type="SUPFAM" id="SSF51556">
    <property type="entry name" value="Metallo-dependent hydrolases"/>
    <property type="match status" value="1"/>
</dbReference>
<organism evidence="3 4">
    <name type="scientific">Hymenobacter crusticola</name>
    <dbReference type="NCBI Taxonomy" id="1770526"/>
    <lineage>
        <taxon>Bacteria</taxon>
        <taxon>Pseudomonadati</taxon>
        <taxon>Bacteroidota</taxon>
        <taxon>Cytophagia</taxon>
        <taxon>Cytophagales</taxon>
        <taxon>Hymenobacteraceae</taxon>
        <taxon>Hymenobacter</taxon>
    </lineage>
</organism>
<name>A0A2C9ZU77_9BACT</name>
<evidence type="ECO:0000256" key="1">
    <source>
        <dbReference type="SAM" id="SignalP"/>
    </source>
</evidence>
<evidence type="ECO:0000259" key="2">
    <source>
        <dbReference type="Pfam" id="PF01979"/>
    </source>
</evidence>
<protein>
    <recommendedName>
        <fullName evidence="2">Amidohydrolase-related domain-containing protein</fullName>
    </recommendedName>
</protein>
<dbReference type="GO" id="GO:0016810">
    <property type="term" value="F:hydrolase activity, acting on carbon-nitrogen (but not peptide) bonds"/>
    <property type="evidence" value="ECO:0007669"/>
    <property type="project" value="InterPro"/>
</dbReference>
<gene>
    <name evidence="3" type="ORF">BXP70_24170</name>
</gene>
<sequence length="452" mass="50565">MKVVAFILAFLAALPCIGQAKKIDLVIKNATVFDSRTGTLVPNQTILIKAGLIAKVTRKHQNYAATKTIDAAGKLVTPSFVDTHIHPTDVYRSHGPLPEYLPHDSLALYRKRLSDTYLPYGVTLAMSMGQSDKWLPPILAWQADPQPALLDIYAVGGALISNEGRKPYINHNVVPSPRAAKQKVIDYYQLGIRHIKLYWKLRRPEFEAAFVTADSLGMSVYGHVDQQVMVIDTTLAIGLRHYEHSLTLVNSVRLSQQESQEFKRQLQQQYAPGAAKNGQLERLEMFRFVHDHRPGAIDSLIDQLANSKATYSTSIHLMAEPFGLTYFTTKRDTSLSATQLARCRENFSLFMGYVKQLFDKGIKLRIGTDWPSGGKAILSEQLLLAEYGFTVPAILQISTLNGAMALGLDQHYGSIEKGKKADVLIWEQSPFDQNQHFMARKTIIKDGVVLRE</sequence>
<dbReference type="RefSeq" id="WP_086596688.1">
    <property type="nucleotide sequence ID" value="NZ_MTSE01000022.1"/>
</dbReference>
<feature type="signal peptide" evidence="1">
    <location>
        <begin position="1"/>
        <end position="20"/>
    </location>
</feature>
<accession>A0A2C9ZU77</accession>
<feature type="chain" id="PRO_5013220311" description="Amidohydrolase-related domain-containing protein" evidence="1">
    <location>
        <begin position="21"/>
        <end position="452"/>
    </location>
</feature>
<dbReference type="InterPro" id="IPR006680">
    <property type="entry name" value="Amidohydro-rel"/>
</dbReference>
<dbReference type="SUPFAM" id="SSF51338">
    <property type="entry name" value="Composite domain of metallo-dependent hydrolases"/>
    <property type="match status" value="1"/>
</dbReference>
<dbReference type="InterPro" id="IPR032466">
    <property type="entry name" value="Metal_Hydrolase"/>
</dbReference>
<dbReference type="PANTHER" id="PTHR43135:SF3">
    <property type="entry name" value="ALPHA-D-RIBOSE 1-METHYLPHOSPHONATE 5-TRIPHOSPHATE DIPHOSPHATASE"/>
    <property type="match status" value="1"/>
</dbReference>
<evidence type="ECO:0000313" key="3">
    <source>
        <dbReference type="EMBL" id="OUJ70460.1"/>
    </source>
</evidence>
<dbReference type="InterPro" id="IPR051781">
    <property type="entry name" value="Metallo-dep_Hydrolase"/>
</dbReference>
<proteinExistence type="predicted"/>
<dbReference type="Proteomes" id="UP000194873">
    <property type="component" value="Unassembled WGS sequence"/>
</dbReference>
<dbReference type="OrthoDB" id="9797498at2"/>
<reference evidence="3 4" key="1">
    <citation type="submission" date="2017-01" db="EMBL/GenBank/DDBJ databases">
        <title>A new Hymenobacter.</title>
        <authorList>
            <person name="Liang Y."/>
            <person name="Feng F."/>
        </authorList>
    </citation>
    <scope>NUCLEOTIDE SEQUENCE [LARGE SCALE GENOMIC DNA]</scope>
    <source>
        <strain evidence="3">MIMBbqt21</strain>
    </source>
</reference>
<comment type="caution">
    <text evidence="3">The sequence shown here is derived from an EMBL/GenBank/DDBJ whole genome shotgun (WGS) entry which is preliminary data.</text>
</comment>
<keyword evidence="1" id="KW-0732">Signal</keyword>
<keyword evidence="4" id="KW-1185">Reference proteome</keyword>
<evidence type="ECO:0000313" key="4">
    <source>
        <dbReference type="Proteomes" id="UP000194873"/>
    </source>
</evidence>